<gene>
    <name evidence="1" type="ORF">H9753_03090</name>
</gene>
<protein>
    <submittedName>
        <fullName evidence="1">Uncharacterized protein</fullName>
    </submittedName>
</protein>
<sequence>MAKIKSLKDLTLLNRFLFAEAMDDPVNMRNLLEIILDRGNTGIHSG</sequence>
<comment type="caution">
    <text evidence="1">The sequence shown here is derived from an EMBL/GenBank/DDBJ whole genome shotgun (WGS) entry which is preliminary data.</text>
</comment>
<accession>A0A9D2TAB4</accession>
<dbReference type="AlphaFoldDB" id="A0A9D2TAB4"/>
<reference evidence="1" key="2">
    <citation type="submission" date="2021-04" db="EMBL/GenBank/DDBJ databases">
        <authorList>
            <person name="Gilroy R."/>
        </authorList>
    </citation>
    <scope>NUCLEOTIDE SEQUENCE</scope>
    <source>
        <strain evidence="1">ChiBcec2-3848</strain>
    </source>
</reference>
<organism evidence="1 2">
    <name type="scientific">Candidatus Blautia merdavium</name>
    <dbReference type="NCBI Taxonomy" id="2838494"/>
    <lineage>
        <taxon>Bacteria</taxon>
        <taxon>Bacillati</taxon>
        <taxon>Bacillota</taxon>
        <taxon>Clostridia</taxon>
        <taxon>Lachnospirales</taxon>
        <taxon>Lachnospiraceae</taxon>
        <taxon>Blautia</taxon>
    </lineage>
</organism>
<dbReference type="Proteomes" id="UP000823886">
    <property type="component" value="Unassembled WGS sequence"/>
</dbReference>
<evidence type="ECO:0000313" key="2">
    <source>
        <dbReference type="Proteomes" id="UP000823886"/>
    </source>
</evidence>
<proteinExistence type="predicted"/>
<reference evidence="1" key="1">
    <citation type="journal article" date="2021" name="PeerJ">
        <title>Extensive microbial diversity within the chicken gut microbiome revealed by metagenomics and culture.</title>
        <authorList>
            <person name="Gilroy R."/>
            <person name="Ravi A."/>
            <person name="Getino M."/>
            <person name="Pursley I."/>
            <person name="Horton D.L."/>
            <person name="Alikhan N.F."/>
            <person name="Baker D."/>
            <person name="Gharbi K."/>
            <person name="Hall N."/>
            <person name="Watson M."/>
            <person name="Adriaenssens E.M."/>
            <person name="Foster-Nyarko E."/>
            <person name="Jarju S."/>
            <person name="Secka A."/>
            <person name="Antonio M."/>
            <person name="Oren A."/>
            <person name="Chaudhuri R.R."/>
            <person name="La Ragione R."/>
            <person name="Hildebrand F."/>
            <person name="Pallen M.J."/>
        </authorList>
    </citation>
    <scope>NUCLEOTIDE SEQUENCE</scope>
    <source>
        <strain evidence="1">ChiBcec2-3848</strain>
    </source>
</reference>
<evidence type="ECO:0000313" key="1">
    <source>
        <dbReference type="EMBL" id="HJC62589.1"/>
    </source>
</evidence>
<dbReference type="EMBL" id="DWVZ01000038">
    <property type="protein sequence ID" value="HJC62589.1"/>
    <property type="molecule type" value="Genomic_DNA"/>
</dbReference>
<name>A0A9D2TAB4_9FIRM</name>